<dbReference type="Pfam" id="PF13343">
    <property type="entry name" value="SBP_bac_6"/>
    <property type="match status" value="1"/>
</dbReference>
<dbReference type="EMBL" id="CP059733">
    <property type="protein sequence ID" value="WDE07519.1"/>
    <property type="molecule type" value="Genomic_DNA"/>
</dbReference>
<dbReference type="AlphaFoldDB" id="A0AAE9Z7P1"/>
<dbReference type="PANTHER" id="PTHR30006:SF2">
    <property type="entry name" value="ABC TRANSPORTER SUBSTRATE-BINDING PROTEIN"/>
    <property type="match status" value="1"/>
</dbReference>
<dbReference type="PANTHER" id="PTHR30006">
    <property type="entry name" value="THIAMINE-BINDING PERIPLASMIC PROTEIN-RELATED"/>
    <property type="match status" value="1"/>
</dbReference>
<sequence>MWRKWLLIILNKPAHLVFILASAFTCIVPQLQAKETLRIFTWDGYVTEQDLIRVNRLLSAQNYDIEAKVITPFADDADQMFNLIRAGKADVAFLTLFFIKMKHQRMLHLLQPIDTQSPRLSNYKALEPSLTDIPMGMVGDKKFYIPWGGGAYGFYVDRNRVEAQNIPISLNDLWQPKWRDKVSYNLSQEWYNIGITLMSMGKSPFYINKLVREHRHAELIGLKADNSELMGKLTRLYANAGHLWHSGPVFHEKLHIVSSWGPEIMRENNKGSNWQLIRFKEGSMVWLDTINFVHSLKGKKLEAAEIFANYFIGKQVQNRIVNSLSMVAASSLVDSNPLIDNNPAFFQNELFVPPYDTVSGNVVTTITERALLGAQILQKRTNRD</sequence>
<evidence type="ECO:0000313" key="2">
    <source>
        <dbReference type="EMBL" id="WDE07519.1"/>
    </source>
</evidence>
<dbReference type="KEGG" id="tvd:SG34_011915"/>
<gene>
    <name evidence="2" type="ORF">SG34_011915</name>
</gene>
<protein>
    <submittedName>
        <fullName evidence="2">Extracellular solute-binding protein</fullName>
    </submittedName>
</protein>
<reference evidence="2 3" key="2">
    <citation type="journal article" date="2022" name="Mar. Drugs">
        <title>Bioassay-Guided Fractionation Leads to the Detection of Cholic Acid Generated by the Rare Thalassomonas sp.</title>
        <authorList>
            <person name="Pheiffer F."/>
            <person name="Schneider Y.K."/>
            <person name="Hansen E.H."/>
            <person name="Andersen J.H."/>
            <person name="Isaksson J."/>
            <person name="Busche T."/>
            <person name="R C."/>
            <person name="Kalinowski J."/>
            <person name="Zyl L.V."/>
            <person name="Trindade M."/>
        </authorList>
    </citation>
    <scope>NUCLEOTIDE SEQUENCE [LARGE SCALE GENOMIC DNA]</scope>
    <source>
        <strain evidence="2 3">XOM25</strain>
    </source>
</reference>
<dbReference type="Proteomes" id="UP000032352">
    <property type="component" value="Chromosome"/>
</dbReference>
<keyword evidence="3" id="KW-1185">Reference proteome</keyword>
<dbReference type="Gene3D" id="3.40.190.10">
    <property type="entry name" value="Periplasmic binding protein-like II"/>
    <property type="match status" value="2"/>
</dbReference>
<dbReference type="SUPFAM" id="SSF53850">
    <property type="entry name" value="Periplasmic binding protein-like II"/>
    <property type="match status" value="1"/>
</dbReference>
<proteinExistence type="predicted"/>
<reference evidence="2 3" key="1">
    <citation type="journal article" date="2015" name="Genome Announc.">
        <title>Draft Genome Sequences of Marine Isolates of Thalassomonas viridans and Thalassomonas actiniarum.</title>
        <authorList>
            <person name="Olonade I."/>
            <person name="van Zyl L.J."/>
            <person name="Trindade M."/>
        </authorList>
    </citation>
    <scope>NUCLEOTIDE SEQUENCE [LARGE SCALE GENOMIC DNA]</scope>
    <source>
        <strain evidence="2 3">XOM25</strain>
    </source>
</reference>
<organism evidence="2 3">
    <name type="scientific">Thalassomonas viridans</name>
    <dbReference type="NCBI Taxonomy" id="137584"/>
    <lineage>
        <taxon>Bacteria</taxon>
        <taxon>Pseudomonadati</taxon>
        <taxon>Pseudomonadota</taxon>
        <taxon>Gammaproteobacteria</taxon>
        <taxon>Alteromonadales</taxon>
        <taxon>Colwelliaceae</taxon>
        <taxon>Thalassomonas</taxon>
    </lineage>
</organism>
<accession>A0AAE9Z7P1</accession>
<name>A0AAE9Z7P1_9GAMM</name>
<evidence type="ECO:0000313" key="3">
    <source>
        <dbReference type="Proteomes" id="UP000032352"/>
    </source>
</evidence>
<evidence type="ECO:0000256" key="1">
    <source>
        <dbReference type="ARBA" id="ARBA00022729"/>
    </source>
</evidence>
<dbReference type="RefSeq" id="WP_084723690.1">
    <property type="nucleotide sequence ID" value="NZ_CP059733.1"/>
</dbReference>
<keyword evidence="1" id="KW-0732">Signal</keyword>